<dbReference type="GO" id="GO:0045300">
    <property type="term" value="F:stearoyl-[ACP] desaturase activity"/>
    <property type="evidence" value="ECO:0007669"/>
    <property type="project" value="InterPro"/>
</dbReference>
<dbReference type="Pfam" id="PF03405">
    <property type="entry name" value="FA_desaturase_2"/>
    <property type="match status" value="1"/>
</dbReference>
<feature type="compositionally biased region" description="Polar residues" evidence="11">
    <location>
        <begin position="278"/>
        <end position="290"/>
    </location>
</feature>
<feature type="region of interest" description="Disordered" evidence="11">
    <location>
        <begin position="250"/>
        <end position="290"/>
    </location>
</feature>
<organism evidence="12 13">
    <name type="scientific">Nocardia ninae NBRC 108245</name>
    <dbReference type="NCBI Taxonomy" id="1210091"/>
    <lineage>
        <taxon>Bacteria</taxon>
        <taxon>Bacillati</taxon>
        <taxon>Actinomycetota</taxon>
        <taxon>Actinomycetes</taxon>
        <taxon>Mycobacteriales</taxon>
        <taxon>Nocardiaceae</taxon>
        <taxon>Nocardia</taxon>
    </lineage>
</organism>
<sequence length="290" mass="33477">MNRELRESFHREYMTFFENAERTRRWNPVNDIDWDALDTSGTDLQLATNAETFCGVEMFLPDYLNTHLELFGRNYAQAWFAANWGYEESKHSLVLREYLRRSGQRTEEQLHDYADTILAKRWERPYASPREMVIYGMIQELTTFVVYRSQRTLAIDTGHSVLADIYRLIGRDEMAHTRFYQRMVALHLDEDRAGTLHDLAHVLRTFRMPAEQLLPDAEARTDLMRSTGINGRVYLRDIVAPTLAALHLTRHDLPGPKQPPPATAQGTEASGFVAQRLVSGTTGPTTDRKE</sequence>
<dbReference type="Proteomes" id="UP000321424">
    <property type="component" value="Unassembled WGS sequence"/>
</dbReference>
<evidence type="ECO:0000256" key="3">
    <source>
        <dbReference type="ARBA" id="ARBA00011738"/>
    </source>
</evidence>
<dbReference type="EMBL" id="BJXA01000002">
    <property type="protein sequence ID" value="GEM36042.1"/>
    <property type="molecule type" value="Genomic_DNA"/>
</dbReference>
<evidence type="ECO:0000256" key="4">
    <source>
        <dbReference type="ARBA" id="ARBA00022516"/>
    </source>
</evidence>
<keyword evidence="10" id="KW-0275">Fatty acid biosynthesis</keyword>
<keyword evidence="7" id="KW-0560">Oxidoreductase</keyword>
<dbReference type="GO" id="GO:0006633">
    <property type="term" value="P:fatty acid biosynthetic process"/>
    <property type="evidence" value="ECO:0007669"/>
    <property type="project" value="UniProtKB-KW"/>
</dbReference>
<evidence type="ECO:0000256" key="9">
    <source>
        <dbReference type="ARBA" id="ARBA00023098"/>
    </source>
</evidence>
<evidence type="ECO:0000256" key="11">
    <source>
        <dbReference type="SAM" id="MobiDB-lite"/>
    </source>
</evidence>
<dbReference type="RefSeq" id="WP_147128347.1">
    <property type="nucleotide sequence ID" value="NZ_BJXA01000002.1"/>
</dbReference>
<dbReference type="PANTHER" id="PTHR31155">
    <property type="entry name" value="ACYL- ACYL-CARRIER-PROTEIN DESATURASE-RELATED"/>
    <property type="match status" value="1"/>
</dbReference>
<evidence type="ECO:0008006" key="14">
    <source>
        <dbReference type="Google" id="ProtNLM"/>
    </source>
</evidence>
<evidence type="ECO:0000256" key="5">
    <source>
        <dbReference type="ARBA" id="ARBA00022723"/>
    </source>
</evidence>
<gene>
    <name evidence="12" type="ORF">NN4_05610</name>
</gene>
<dbReference type="SUPFAM" id="SSF47240">
    <property type="entry name" value="Ferritin-like"/>
    <property type="match status" value="1"/>
</dbReference>
<dbReference type="GO" id="GO:0046872">
    <property type="term" value="F:metal ion binding"/>
    <property type="evidence" value="ECO:0007669"/>
    <property type="project" value="UniProtKB-KW"/>
</dbReference>
<dbReference type="InterPro" id="IPR005067">
    <property type="entry name" value="Fatty_acid_desaturase-2"/>
</dbReference>
<evidence type="ECO:0000313" key="13">
    <source>
        <dbReference type="Proteomes" id="UP000321424"/>
    </source>
</evidence>
<comment type="caution">
    <text evidence="12">The sequence shown here is derived from an EMBL/GenBank/DDBJ whole genome shotgun (WGS) entry which is preliminary data.</text>
</comment>
<keyword evidence="13" id="KW-1185">Reference proteome</keyword>
<comment type="similarity">
    <text evidence="2">Belongs to the fatty acid desaturase type 2 family.</text>
</comment>
<comment type="subunit">
    <text evidence="3">Homodimer.</text>
</comment>
<evidence type="ECO:0000313" key="12">
    <source>
        <dbReference type="EMBL" id="GEM36042.1"/>
    </source>
</evidence>
<keyword evidence="4" id="KW-0444">Lipid biosynthesis</keyword>
<accession>A0A511M5X9</accession>
<evidence type="ECO:0000256" key="2">
    <source>
        <dbReference type="ARBA" id="ARBA00008749"/>
    </source>
</evidence>
<dbReference type="InterPro" id="IPR009078">
    <property type="entry name" value="Ferritin-like_SF"/>
</dbReference>
<dbReference type="InterPro" id="IPR012348">
    <property type="entry name" value="RNR-like"/>
</dbReference>
<keyword evidence="5" id="KW-0479">Metal-binding</keyword>
<dbReference type="Gene3D" id="1.10.620.20">
    <property type="entry name" value="Ribonucleotide Reductase, subunit A"/>
    <property type="match status" value="1"/>
</dbReference>
<reference evidence="12 13" key="1">
    <citation type="submission" date="2019-07" db="EMBL/GenBank/DDBJ databases">
        <title>Whole genome shotgun sequence of Nocardia ninae NBRC 108245.</title>
        <authorList>
            <person name="Hosoyama A."/>
            <person name="Uohara A."/>
            <person name="Ohji S."/>
            <person name="Ichikawa N."/>
        </authorList>
    </citation>
    <scope>NUCLEOTIDE SEQUENCE [LARGE SCALE GENOMIC DNA]</scope>
    <source>
        <strain evidence="12 13">NBRC 108245</strain>
    </source>
</reference>
<name>A0A511M5X9_9NOCA</name>
<evidence type="ECO:0000256" key="1">
    <source>
        <dbReference type="ARBA" id="ARBA00001954"/>
    </source>
</evidence>
<keyword evidence="6" id="KW-0276">Fatty acid metabolism</keyword>
<keyword evidence="8" id="KW-0408">Iron</keyword>
<dbReference type="AlphaFoldDB" id="A0A511M5X9"/>
<dbReference type="OrthoDB" id="3606832at2"/>
<proteinExistence type="inferred from homology"/>
<evidence type="ECO:0000256" key="10">
    <source>
        <dbReference type="ARBA" id="ARBA00023160"/>
    </source>
</evidence>
<evidence type="ECO:0000256" key="7">
    <source>
        <dbReference type="ARBA" id="ARBA00023002"/>
    </source>
</evidence>
<keyword evidence="9" id="KW-0443">Lipid metabolism</keyword>
<evidence type="ECO:0000256" key="6">
    <source>
        <dbReference type="ARBA" id="ARBA00022832"/>
    </source>
</evidence>
<dbReference type="PANTHER" id="PTHR31155:SF9">
    <property type="entry name" value="STEAROYL-[ACYL-CARRIER-PROTEIN] 9-DESATURASE 7, CHLOROPLASTIC"/>
    <property type="match status" value="1"/>
</dbReference>
<protein>
    <recommendedName>
        <fullName evidence="14">Acyl-ACP desaturase</fullName>
    </recommendedName>
</protein>
<comment type="cofactor">
    <cofactor evidence="1">
        <name>Fe(2+)</name>
        <dbReference type="ChEBI" id="CHEBI:29033"/>
    </cofactor>
</comment>
<evidence type="ECO:0000256" key="8">
    <source>
        <dbReference type="ARBA" id="ARBA00023004"/>
    </source>
</evidence>